<sequence length="358" mass="41643">MNYIGSKFSLLPFLERHITEFSKPDSGWTFFDIFSGTGVVGRHFKKLGFHIVTNDIQYYSYCLNRAYIGINRQPGFSGIVEHLPPPAGLLQYDAVDVALDYLNRLTGVEGFVYRNYCPGGTAGKDFPRQYFTDENGKLCDAIRLQIEDWYRDAVISDDEYFYLLASLIEAMDKVANTASVYGAFLKHVKPSARKLLRLERLEIIPDSKVHRVFNCDGSKLVSEVQCDILYIDPPYNQRQYCTNYHVLETIAKYDHPQLYGITGLRDYRHQKSDFCNSAKALQSLERLIQETSAKYVFLSYNSEGLMREDEIIRMMGQYGEVDLKKEDYRRFRADIDRENRRYRADRVTEYLFCLKKDG</sequence>
<dbReference type="Pfam" id="PF02086">
    <property type="entry name" value="MethyltransfD12"/>
    <property type="match status" value="1"/>
</dbReference>
<comment type="catalytic activity">
    <reaction evidence="5">
        <text>a 2'-deoxyadenosine in DNA + S-adenosyl-L-methionine = an N(6)-methyl-2'-deoxyadenosine in DNA + S-adenosyl-L-homocysteine + H(+)</text>
        <dbReference type="Rhea" id="RHEA:15197"/>
        <dbReference type="Rhea" id="RHEA-COMP:12418"/>
        <dbReference type="Rhea" id="RHEA-COMP:12419"/>
        <dbReference type="ChEBI" id="CHEBI:15378"/>
        <dbReference type="ChEBI" id="CHEBI:57856"/>
        <dbReference type="ChEBI" id="CHEBI:59789"/>
        <dbReference type="ChEBI" id="CHEBI:90615"/>
        <dbReference type="ChEBI" id="CHEBI:90616"/>
        <dbReference type="EC" id="2.1.1.72"/>
    </reaction>
</comment>
<protein>
    <recommendedName>
        <fullName evidence="1">site-specific DNA-methyltransferase (adenine-specific)</fullName>
        <ecNumber evidence="1">2.1.1.72</ecNumber>
    </recommendedName>
</protein>
<keyword evidence="3" id="KW-0808">Transferase</keyword>
<dbReference type="PRINTS" id="PR00505">
    <property type="entry name" value="D12N6MTFRASE"/>
</dbReference>
<name>A0ABX8B0A6_9BACT</name>
<dbReference type="RefSeq" id="WP_211422700.1">
    <property type="nucleotide sequence ID" value="NZ_CP072642.1"/>
</dbReference>
<evidence type="ECO:0000256" key="4">
    <source>
        <dbReference type="ARBA" id="ARBA00022691"/>
    </source>
</evidence>
<evidence type="ECO:0000256" key="2">
    <source>
        <dbReference type="ARBA" id="ARBA00022603"/>
    </source>
</evidence>
<keyword evidence="4" id="KW-0949">S-adenosyl-L-methionine</keyword>
<evidence type="ECO:0000256" key="3">
    <source>
        <dbReference type="ARBA" id="ARBA00022679"/>
    </source>
</evidence>
<dbReference type="EMBL" id="CP072642">
    <property type="protein sequence ID" value="QUV94404.1"/>
    <property type="molecule type" value="Genomic_DNA"/>
</dbReference>
<evidence type="ECO:0000256" key="1">
    <source>
        <dbReference type="ARBA" id="ARBA00011900"/>
    </source>
</evidence>
<dbReference type="GO" id="GO:0032259">
    <property type="term" value="P:methylation"/>
    <property type="evidence" value="ECO:0007669"/>
    <property type="project" value="UniProtKB-KW"/>
</dbReference>
<reference evidence="6 7" key="1">
    <citation type="submission" date="2021-03" db="EMBL/GenBank/DDBJ databases">
        <title>Genomic and phenotypic characterization of Chloracidobacterium isolates provides evidence for multiple species.</title>
        <authorList>
            <person name="Saini M.K."/>
            <person name="Costas A.M.G."/>
            <person name="Tank M."/>
            <person name="Bryant D.A."/>
        </authorList>
    </citation>
    <scope>NUCLEOTIDE SEQUENCE [LARGE SCALE GENOMIC DNA]</scope>
    <source>
        <strain evidence="6 7">N</strain>
    </source>
</reference>
<evidence type="ECO:0000313" key="7">
    <source>
        <dbReference type="Proteomes" id="UP000677668"/>
    </source>
</evidence>
<proteinExistence type="predicted"/>
<dbReference type="Proteomes" id="UP000677668">
    <property type="component" value="Chromosome 1"/>
</dbReference>
<dbReference type="InterPro" id="IPR002052">
    <property type="entry name" value="DNA_methylase_N6_adenine_CS"/>
</dbReference>
<gene>
    <name evidence="6" type="ORF">J8C05_02865</name>
</gene>
<dbReference type="EC" id="2.1.1.72" evidence="1"/>
<evidence type="ECO:0000313" key="6">
    <source>
        <dbReference type="EMBL" id="QUV94404.1"/>
    </source>
</evidence>
<dbReference type="SUPFAM" id="SSF53335">
    <property type="entry name" value="S-adenosyl-L-methionine-dependent methyltransferases"/>
    <property type="match status" value="1"/>
</dbReference>
<organism evidence="6 7">
    <name type="scientific">Chloracidobacterium sp. N</name>
    <dbReference type="NCBI Taxonomy" id="2821540"/>
    <lineage>
        <taxon>Bacteria</taxon>
        <taxon>Pseudomonadati</taxon>
        <taxon>Acidobacteriota</taxon>
        <taxon>Terriglobia</taxon>
        <taxon>Terriglobales</taxon>
        <taxon>Acidobacteriaceae</taxon>
        <taxon>Chloracidobacterium</taxon>
        <taxon>Chloracidobacterium aggregatum</taxon>
    </lineage>
</organism>
<dbReference type="Gene3D" id="3.40.50.150">
    <property type="entry name" value="Vaccinia Virus protein VP39"/>
    <property type="match status" value="1"/>
</dbReference>
<keyword evidence="2 6" id="KW-0489">Methyltransferase</keyword>
<evidence type="ECO:0000256" key="5">
    <source>
        <dbReference type="ARBA" id="ARBA00047942"/>
    </source>
</evidence>
<dbReference type="InterPro" id="IPR029063">
    <property type="entry name" value="SAM-dependent_MTases_sf"/>
</dbReference>
<dbReference type="GO" id="GO:0008168">
    <property type="term" value="F:methyltransferase activity"/>
    <property type="evidence" value="ECO:0007669"/>
    <property type="project" value="UniProtKB-KW"/>
</dbReference>
<dbReference type="InterPro" id="IPR012327">
    <property type="entry name" value="MeTrfase_D12"/>
</dbReference>
<dbReference type="PROSITE" id="PS00092">
    <property type="entry name" value="N6_MTASE"/>
    <property type="match status" value="1"/>
</dbReference>
<accession>A0ABX8B0A6</accession>
<keyword evidence="7" id="KW-1185">Reference proteome</keyword>